<keyword evidence="3" id="KW-1185">Reference proteome</keyword>
<accession>A0ABY4YJA1</accession>
<evidence type="ECO:0000313" key="2">
    <source>
        <dbReference type="EMBL" id="USQ76413.1"/>
    </source>
</evidence>
<evidence type="ECO:0000313" key="3">
    <source>
        <dbReference type="Proteomes" id="UP001056535"/>
    </source>
</evidence>
<proteinExistence type="predicted"/>
<gene>
    <name evidence="2" type="ORF">NF557_00320</name>
</gene>
<dbReference type="Proteomes" id="UP001056535">
    <property type="component" value="Chromosome"/>
</dbReference>
<dbReference type="InterPro" id="IPR021424">
    <property type="entry name" value="PorA"/>
</dbReference>
<organism evidence="2 3">
    <name type="scientific">Ornithinimicrobium cryptoxanthini</name>
    <dbReference type="NCBI Taxonomy" id="2934161"/>
    <lineage>
        <taxon>Bacteria</taxon>
        <taxon>Bacillati</taxon>
        <taxon>Actinomycetota</taxon>
        <taxon>Actinomycetes</taxon>
        <taxon>Micrococcales</taxon>
        <taxon>Ornithinimicrobiaceae</taxon>
        <taxon>Ornithinimicrobium</taxon>
    </lineage>
</organism>
<keyword evidence="1" id="KW-1133">Transmembrane helix</keyword>
<keyword evidence="1" id="KW-0812">Transmembrane</keyword>
<dbReference type="EMBL" id="CP099490">
    <property type="protein sequence ID" value="USQ76413.1"/>
    <property type="molecule type" value="Genomic_DNA"/>
</dbReference>
<dbReference type="RefSeq" id="WP_252621108.1">
    <property type="nucleotide sequence ID" value="NZ_CP099490.1"/>
</dbReference>
<evidence type="ECO:0000256" key="1">
    <source>
        <dbReference type="SAM" id="Phobius"/>
    </source>
</evidence>
<reference evidence="2" key="1">
    <citation type="submission" date="2022-06" db="EMBL/GenBank/DDBJ databases">
        <title>Ornithinimicrobium JY.X270.</title>
        <authorList>
            <person name="Huang Y."/>
        </authorList>
    </citation>
    <scope>NUCLEOTIDE SEQUENCE</scope>
    <source>
        <strain evidence="2">JY.X270</strain>
    </source>
</reference>
<protein>
    <submittedName>
        <fullName evidence="2">DUF3068 domain-containing protein</fullName>
    </submittedName>
</protein>
<sequence>MRRILGLISLVVGAFALLLGVLAKPVIYDSLAKVELDQETVSVSRGEGMSALRVSADGIEKLENVTLLSTRNVVGVPGLATDNNAFWQTTVESSVEDGPVLSYSDEGVSFDRTTAMSTNCCGDYIAVGDASQPDDVAVREPIQHDGLFFKFPFNTQQEDYPYWDGAVGEAVTAVYSGEEKLEGVTAYKFVMEIGPQEVAQSAGLPGELFGTDEPVDAARVYENTRTLWVEPNTGVILRGLEEQNVRFEPVDASLPTVPITQGAIGYTDDTVKANADEYGSKGALLGFIHGPLTLVGVITGLLLLALGVFLTLGNGRREDAYGAHYNPDQDDNRDYVEGYDEGYVEDYDADYAEGESDAELLTRRMHRDRNG</sequence>
<dbReference type="Pfam" id="PF11271">
    <property type="entry name" value="PorA"/>
    <property type="match status" value="1"/>
</dbReference>
<keyword evidence="1" id="KW-0472">Membrane</keyword>
<name>A0ABY4YJA1_9MICO</name>
<feature type="transmembrane region" description="Helical" evidence="1">
    <location>
        <begin position="292"/>
        <end position="312"/>
    </location>
</feature>